<dbReference type="Gene3D" id="3.30.420.10">
    <property type="entry name" value="Ribonuclease H-like superfamily/Ribonuclease H"/>
    <property type="match status" value="1"/>
</dbReference>
<evidence type="ECO:0000259" key="17">
    <source>
        <dbReference type="PROSITE" id="PS51975"/>
    </source>
</evidence>
<keyword evidence="12 14" id="KW-0378">Hydrolase</keyword>
<feature type="binding site" evidence="14 15">
    <location>
        <position position="21"/>
    </location>
    <ligand>
        <name>a divalent metal cation</name>
        <dbReference type="ChEBI" id="CHEBI:60240"/>
    </ligand>
</feature>
<dbReference type="GO" id="GO:0006298">
    <property type="term" value="P:mismatch repair"/>
    <property type="evidence" value="ECO:0007669"/>
    <property type="project" value="TreeGrafter"/>
</dbReference>
<evidence type="ECO:0000256" key="9">
    <source>
        <dbReference type="ARBA" id="ARBA00022722"/>
    </source>
</evidence>
<evidence type="ECO:0000256" key="3">
    <source>
        <dbReference type="ARBA" id="ARBA00004065"/>
    </source>
</evidence>
<dbReference type="SUPFAM" id="SSF53098">
    <property type="entry name" value="Ribonuclease H-like"/>
    <property type="match status" value="1"/>
</dbReference>
<organism evidence="18 19">
    <name type="scientific">Proteiniborus ethanoligenes</name>
    <dbReference type="NCBI Taxonomy" id="415015"/>
    <lineage>
        <taxon>Bacteria</taxon>
        <taxon>Bacillati</taxon>
        <taxon>Bacillota</taxon>
        <taxon>Clostridia</taxon>
        <taxon>Eubacteriales</taxon>
        <taxon>Proteiniborus</taxon>
    </lineage>
</organism>
<proteinExistence type="inferred from homology"/>
<comment type="cofactor">
    <cofactor evidence="14 15">
        <name>Mn(2+)</name>
        <dbReference type="ChEBI" id="CHEBI:29035"/>
    </cofactor>
    <cofactor evidence="14 15">
        <name>Mg(2+)</name>
        <dbReference type="ChEBI" id="CHEBI:18420"/>
    </cofactor>
    <text evidence="14 15">Manganese or magnesium. Binds 1 divalent metal ion per monomer in the absence of substrate. May bind a second metal ion after substrate binding.</text>
</comment>
<evidence type="ECO:0000256" key="2">
    <source>
        <dbReference type="ARBA" id="ARBA00001946"/>
    </source>
</evidence>
<comment type="cofactor">
    <cofactor evidence="2">
        <name>Mg(2+)</name>
        <dbReference type="ChEBI" id="CHEBI:18420"/>
    </cofactor>
</comment>
<dbReference type="NCBIfam" id="NF000594">
    <property type="entry name" value="PRK00015.1-1"/>
    <property type="match status" value="1"/>
</dbReference>
<evidence type="ECO:0000256" key="16">
    <source>
        <dbReference type="RuleBase" id="RU003515"/>
    </source>
</evidence>
<dbReference type="OrthoDB" id="9803420at2"/>
<evidence type="ECO:0000256" key="10">
    <source>
        <dbReference type="ARBA" id="ARBA00022723"/>
    </source>
</evidence>
<dbReference type="GO" id="GO:0004523">
    <property type="term" value="F:RNA-DNA hybrid ribonuclease activity"/>
    <property type="evidence" value="ECO:0007669"/>
    <property type="project" value="UniProtKB-UniRule"/>
</dbReference>
<dbReference type="InterPro" id="IPR001352">
    <property type="entry name" value="RNase_HII/HIII"/>
</dbReference>
<evidence type="ECO:0000313" key="19">
    <source>
        <dbReference type="Proteomes" id="UP000198625"/>
    </source>
</evidence>
<dbReference type="GO" id="GO:0032299">
    <property type="term" value="C:ribonuclease H2 complex"/>
    <property type="evidence" value="ECO:0007669"/>
    <property type="project" value="TreeGrafter"/>
</dbReference>
<feature type="domain" description="RNase H type-2" evidence="17">
    <location>
        <begin position="14"/>
        <end position="210"/>
    </location>
</feature>
<evidence type="ECO:0000256" key="8">
    <source>
        <dbReference type="ARBA" id="ARBA00022490"/>
    </source>
</evidence>
<comment type="subcellular location">
    <subcellularLocation>
        <location evidence="4 14">Cytoplasm</location>
    </subcellularLocation>
</comment>
<dbReference type="PANTHER" id="PTHR10954">
    <property type="entry name" value="RIBONUCLEASE H2 SUBUNIT A"/>
    <property type="match status" value="1"/>
</dbReference>
<evidence type="ECO:0000256" key="13">
    <source>
        <dbReference type="ARBA" id="ARBA00023211"/>
    </source>
</evidence>
<sequence>MLEYEKELWNKDYSYIACIDEVGRGCLAGDVVACAVILPKNLLIEGVKDSKKLSSKKREQLCGIIYEKAIAIGIGCMDSEHIDEFNIKNSTLMAMKKALMNLKDKKGNAIAPDYVLIDAERIDINIPQESIIKGDEKCHGIAAASIVAKVYRDKKCEEWATEYPKYGFEKHKGYGTKAHIEAIKEYGPCSIHRKSFLKNIISSSKQINLFGE</sequence>
<evidence type="ECO:0000256" key="11">
    <source>
        <dbReference type="ARBA" id="ARBA00022759"/>
    </source>
</evidence>
<dbReference type="CDD" id="cd07182">
    <property type="entry name" value="RNase_HII_bacteria_HII_like"/>
    <property type="match status" value="1"/>
</dbReference>
<dbReference type="GO" id="GO:0005737">
    <property type="term" value="C:cytoplasm"/>
    <property type="evidence" value="ECO:0007669"/>
    <property type="project" value="UniProtKB-SubCell"/>
</dbReference>
<feature type="binding site" evidence="14 15">
    <location>
        <position position="118"/>
    </location>
    <ligand>
        <name>a divalent metal cation</name>
        <dbReference type="ChEBI" id="CHEBI:60240"/>
    </ligand>
</feature>
<keyword evidence="11 14" id="KW-0255">Endonuclease</keyword>
<gene>
    <name evidence="14" type="primary">rnhB</name>
    <name evidence="18" type="ORF">SAMN05660462_01572</name>
</gene>
<keyword evidence="19" id="KW-1185">Reference proteome</keyword>
<dbReference type="EC" id="3.1.26.4" evidence="6 14"/>
<evidence type="ECO:0000256" key="1">
    <source>
        <dbReference type="ARBA" id="ARBA00000077"/>
    </source>
</evidence>
<dbReference type="NCBIfam" id="NF000595">
    <property type="entry name" value="PRK00015.1-3"/>
    <property type="match status" value="1"/>
</dbReference>
<dbReference type="GO" id="GO:0043137">
    <property type="term" value="P:DNA replication, removal of RNA primer"/>
    <property type="evidence" value="ECO:0007669"/>
    <property type="project" value="TreeGrafter"/>
</dbReference>
<dbReference type="AlphaFoldDB" id="A0A1H3PPS3"/>
<comment type="similarity">
    <text evidence="5 14 16">Belongs to the RNase HII family.</text>
</comment>
<dbReference type="Pfam" id="PF01351">
    <property type="entry name" value="RNase_HII"/>
    <property type="match status" value="1"/>
</dbReference>
<evidence type="ECO:0000256" key="14">
    <source>
        <dbReference type="HAMAP-Rule" id="MF_00052"/>
    </source>
</evidence>
<evidence type="ECO:0000313" key="18">
    <source>
        <dbReference type="EMBL" id="SDZ02439.1"/>
    </source>
</evidence>
<evidence type="ECO:0000256" key="4">
    <source>
        <dbReference type="ARBA" id="ARBA00004496"/>
    </source>
</evidence>
<dbReference type="PROSITE" id="PS51975">
    <property type="entry name" value="RNASE_H_2"/>
    <property type="match status" value="1"/>
</dbReference>
<dbReference type="InterPro" id="IPR036397">
    <property type="entry name" value="RNaseH_sf"/>
</dbReference>
<dbReference type="FunFam" id="3.30.420.10:FF:000006">
    <property type="entry name" value="Ribonuclease HII"/>
    <property type="match status" value="1"/>
</dbReference>
<keyword evidence="9 14" id="KW-0540">Nuclease</keyword>
<keyword evidence="10 14" id="KW-0479">Metal-binding</keyword>
<comment type="function">
    <text evidence="3 14 16">Endonuclease that specifically degrades the RNA of RNA-DNA hybrids.</text>
</comment>
<dbReference type="InterPro" id="IPR022898">
    <property type="entry name" value="RNase_HII"/>
</dbReference>
<dbReference type="PANTHER" id="PTHR10954:SF18">
    <property type="entry name" value="RIBONUCLEASE HII"/>
    <property type="match status" value="1"/>
</dbReference>
<keyword evidence="13 14" id="KW-0464">Manganese</keyword>
<dbReference type="GO" id="GO:0030145">
    <property type="term" value="F:manganese ion binding"/>
    <property type="evidence" value="ECO:0007669"/>
    <property type="project" value="UniProtKB-UniRule"/>
</dbReference>
<dbReference type="STRING" id="415015.SAMN05660462_01572"/>
<evidence type="ECO:0000256" key="15">
    <source>
        <dbReference type="PROSITE-ProRule" id="PRU01319"/>
    </source>
</evidence>
<name>A0A1H3PPS3_9FIRM</name>
<accession>A0A1H3PPS3</accession>
<dbReference type="InterPro" id="IPR012337">
    <property type="entry name" value="RNaseH-like_sf"/>
</dbReference>
<dbReference type="Proteomes" id="UP000198625">
    <property type="component" value="Unassembled WGS sequence"/>
</dbReference>
<protein>
    <recommendedName>
        <fullName evidence="7 14">Ribonuclease HII</fullName>
        <shortName evidence="14">RNase HII</shortName>
        <ecNumber evidence="6 14">3.1.26.4</ecNumber>
    </recommendedName>
</protein>
<dbReference type="GO" id="GO:0003723">
    <property type="term" value="F:RNA binding"/>
    <property type="evidence" value="ECO:0007669"/>
    <property type="project" value="UniProtKB-UniRule"/>
</dbReference>
<dbReference type="HAMAP" id="MF_00052_B">
    <property type="entry name" value="RNase_HII_B"/>
    <property type="match status" value="1"/>
</dbReference>
<dbReference type="RefSeq" id="WP_091729527.1">
    <property type="nucleotide sequence ID" value="NZ_FNQE01000015.1"/>
</dbReference>
<feature type="binding site" evidence="14 15">
    <location>
        <position position="20"/>
    </location>
    <ligand>
        <name>a divalent metal cation</name>
        <dbReference type="ChEBI" id="CHEBI:60240"/>
    </ligand>
</feature>
<dbReference type="InterPro" id="IPR024567">
    <property type="entry name" value="RNase_HII/HIII_dom"/>
</dbReference>
<dbReference type="EMBL" id="FNQE01000015">
    <property type="protein sequence ID" value="SDZ02439.1"/>
    <property type="molecule type" value="Genomic_DNA"/>
</dbReference>
<reference evidence="18 19" key="1">
    <citation type="submission" date="2016-10" db="EMBL/GenBank/DDBJ databases">
        <authorList>
            <person name="de Groot N.N."/>
        </authorList>
    </citation>
    <scope>NUCLEOTIDE SEQUENCE [LARGE SCALE GENOMIC DNA]</scope>
    <source>
        <strain evidence="18 19">DSM 21650</strain>
    </source>
</reference>
<evidence type="ECO:0000256" key="7">
    <source>
        <dbReference type="ARBA" id="ARBA00019179"/>
    </source>
</evidence>
<comment type="catalytic activity">
    <reaction evidence="1 14 15 16">
        <text>Endonucleolytic cleavage to 5'-phosphomonoester.</text>
        <dbReference type="EC" id="3.1.26.4"/>
    </reaction>
</comment>
<evidence type="ECO:0000256" key="6">
    <source>
        <dbReference type="ARBA" id="ARBA00012180"/>
    </source>
</evidence>
<evidence type="ECO:0000256" key="12">
    <source>
        <dbReference type="ARBA" id="ARBA00022801"/>
    </source>
</evidence>
<keyword evidence="8 14" id="KW-0963">Cytoplasm</keyword>
<evidence type="ECO:0000256" key="5">
    <source>
        <dbReference type="ARBA" id="ARBA00007383"/>
    </source>
</evidence>